<evidence type="ECO:0000256" key="1">
    <source>
        <dbReference type="ARBA" id="ARBA00009183"/>
    </source>
</evidence>
<dbReference type="SUPFAM" id="SSF51905">
    <property type="entry name" value="FAD/NAD(P)-binding domain"/>
    <property type="match status" value="1"/>
</dbReference>
<dbReference type="OrthoDB" id="66881at2759"/>
<dbReference type="InterPro" id="IPR020946">
    <property type="entry name" value="Flavin_mOase-like"/>
</dbReference>
<evidence type="ECO:0000313" key="5">
    <source>
        <dbReference type="EMBL" id="KAF9509967.1"/>
    </source>
</evidence>
<evidence type="ECO:0008006" key="7">
    <source>
        <dbReference type="Google" id="ProtNLM"/>
    </source>
</evidence>
<dbReference type="InterPro" id="IPR036188">
    <property type="entry name" value="FAD/NAD-bd_sf"/>
</dbReference>
<protein>
    <recommendedName>
        <fullName evidence="7">FAD/NAD(P)-binding domain-containing protein</fullName>
    </recommendedName>
</protein>
<dbReference type="GO" id="GO:0004499">
    <property type="term" value="F:N,N-dimethylaniline monooxygenase activity"/>
    <property type="evidence" value="ECO:0007669"/>
    <property type="project" value="InterPro"/>
</dbReference>
<accession>A0A9P6AQA2</accession>
<dbReference type="GO" id="GO:0050660">
    <property type="term" value="F:flavin adenine dinucleotide binding"/>
    <property type="evidence" value="ECO:0007669"/>
    <property type="project" value="InterPro"/>
</dbReference>
<organism evidence="5 6">
    <name type="scientific">Hydnum rufescens UP504</name>
    <dbReference type="NCBI Taxonomy" id="1448309"/>
    <lineage>
        <taxon>Eukaryota</taxon>
        <taxon>Fungi</taxon>
        <taxon>Dikarya</taxon>
        <taxon>Basidiomycota</taxon>
        <taxon>Agaricomycotina</taxon>
        <taxon>Agaricomycetes</taxon>
        <taxon>Cantharellales</taxon>
        <taxon>Hydnaceae</taxon>
        <taxon>Hydnum</taxon>
    </lineage>
</organism>
<keyword evidence="2" id="KW-0285">Flavoprotein</keyword>
<dbReference type="EMBL" id="MU129025">
    <property type="protein sequence ID" value="KAF9509967.1"/>
    <property type="molecule type" value="Genomic_DNA"/>
</dbReference>
<dbReference type="Pfam" id="PF00743">
    <property type="entry name" value="FMO-like"/>
    <property type="match status" value="1"/>
</dbReference>
<dbReference type="GO" id="GO:0050661">
    <property type="term" value="F:NADP binding"/>
    <property type="evidence" value="ECO:0007669"/>
    <property type="project" value="InterPro"/>
</dbReference>
<dbReference type="Pfam" id="PF13450">
    <property type="entry name" value="NAD_binding_8"/>
    <property type="match status" value="1"/>
</dbReference>
<dbReference type="AlphaFoldDB" id="A0A9P6AQA2"/>
<dbReference type="Proteomes" id="UP000886523">
    <property type="component" value="Unassembled WGS sequence"/>
</dbReference>
<evidence type="ECO:0000256" key="4">
    <source>
        <dbReference type="ARBA" id="ARBA00023002"/>
    </source>
</evidence>
<evidence type="ECO:0000256" key="3">
    <source>
        <dbReference type="ARBA" id="ARBA00022827"/>
    </source>
</evidence>
<dbReference type="PRINTS" id="PR00419">
    <property type="entry name" value="ADXRDTASE"/>
</dbReference>
<dbReference type="InterPro" id="IPR050346">
    <property type="entry name" value="FMO-like"/>
</dbReference>
<dbReference type="Gene3D" id="3.50.50.60">
    <property type="entry name" value="FAD/NAD(P)-binding domain"/>
    <property type="match status" value="2"/>
</dbReference>
<comment type="similarity">
    <text evidence="1">Belongs to the FMO family.</text>
</comment>
<gene>
    <name evidence="5" type="ORF">BS47DRAFT_1364874</name>
</gene>
<comment type="caution">
    <text evidence="5">The sequence shown here is derived from an EMBL/GenBank/DDBJ whole genome shotgun (WGS) entry which is preliminary data.</text>
</comment>
<evidence type="ECO:0000313" key="6">
    <source>
        <dbReference type="Proteomes" id="UP000886523"/>
    </source>
</evidence>
<keyword evidence="3" id="KW-0274">FAD</keyword>
<evidence type="ECO:0000256" key="2">
    <source>
        <dbReference type="ARBA" id="ARBA00022630"/>
    </source>
</evidence>
<proteinExistence type="inferred from homology"/>
<keyword evidence="6" id="KW-1185">Reference proteome</keyword>
<dbReference type="PANTHER" id="PTHR23023">
    <property type="entry name" value="DIMETHYLANILINE MONOOXYGENASE"/>
    <property type="match status" value="1"/>
</dbReference>
<reference evidence="5" key="1">
    <citation type="journal article" date="2020" name="Nat. Commun.">
        <title>Large-scale genome sequencing of mycorrhizal fungi provides insights into the early evolution of symbiotic traits.</title>
        <authorList>
            <person name="Miyauchi S."/>
            <person name="Kiss E."/>
            <person name="Kuo A."/>
            <person name="Drula E."/>
            <person name="Kohler A."/>
            <person name="Sanchez-Garcia M."/>
            <person name="Morin E."/>
            <person name="Andreopoulos B."/>
            <person name="Barry K.W."/>
            <person name="Bonito G."/>
            <person name="Buee M."/>
            <person name="Carver A."/>
            <person name="Chen C."/>
            <person name="Cichocki N."/>
            <person name="Clum A."/>
            <person name="Culley D."/>
            <person name="Crous P.W."/>
            <person name="Fauchery L."/>
            <person name="Girlanda M."/>
            <person name="Hayes R.D."/>
            <person name="Keri Z."/>
            <person name="LaButti K."/>
            <person name="Lipzen A."/>
            <person name="Lombard V."/>
            <person name="Magnuson J."/>
            <person name="Maillard F."/>
            <person name="Murat C."/>
            <person name="Nolan M."/>
            <person name="Ohm R.A."/>
            <person name="Pangilinan J."/>
            <person name="Pereira M.F."/>
            <person name="Perotto S."/>
            <person name="Peter M."/>
            <person name="Pfister S."/>
            <person name="Riley R."/>
            <person name="Sitrit Y."/>
            <person name="Stielow J.B."/>
            <person name="Szollosi G."/>
            <person name="Zifcakova L."/>
            <person name="Stursova M."/>
            <person name="Spatafora J.W."/>
            <person name="Tedersoo L."/>
            <person name="Vaario L.M."/>
            <person name="Yamada A."/>
            <person name="Yan M."/>
            <person name="Wang P."/>
            <person name="Xu J."/>
            <person name="Bruns T."/>
            <person name="Baldrian P."/>
            <person name="Vilgalys R."/>
            <person name="Dunand C."/>
            <person name="Henrissat B."/>
            <person name="Grigoriev I.V."/>
            <person name="Hibbett D."/>
            <person name="Nagy L.G."/>
            <person name="Martin F.M."/>
        </authorList>
    </citation>
    <scope>NUCLEOTIDE SEQUENCE</scope>
    <source>
        <strain evidence="5">UP504</strain>
    </source>
</reference>
<keyword evidence="4" id="KW-0560">Oxidoreductase</keyword>
<sequence>MSYSATEASELNGMDDLDGDGEFDLGDVVRPLPPVRGSEAVEAVDLLDCFRSGSPVAEGALEPSGARGPREPERRNRVLQDNRIFCPGYVHKFTHPHLPSVVPVMRLQSFLTIFGLGVEVIASSLPQAQAPLASVPQPPPSSGPYTEFPPIRRVAVIGAGPSGLQSAAALLEHGFQVRLFDRQPKPGGNWFYTPLTPLPAAFPDEPIEFAAYTPDVPDDVPRVHIYEDGEDGISNEWRWREHWSPSPIWKDLHTNSAPVFTTMPDVKYPADAEWSLNNRYIQRQVRQFASYKGLNSNDEESANVTSYSTRVERVRKSPDGKTWRLHLRKLEQLQYSNGRIRAEWWTEDFDAVVVATAAYDATHIPHIEGLAAWAQAFPHQIYHSFQYREPEALRGKNVLIVGGSVSASEIARDVAPYVKAFSISLRVSTAGYVDEMQYHKTYPSYSMRRSLNRLPPNISRIPEIRAFSKLDAHSTDRGLASASLTLFNGSVIGGFDQIIFATGYRRSNPFLIDFHNSSIVGRDEPEVKVAPIITDGSHLRSLSLDRPLHRRPNTSVHGWFQSLGFAKAWSGKARLPSREKMWAEYPGATRSLFSGEFGSLGEEARNRMWLVWLNNASLEFGGRLVSPYREAFVYYANTAWEAGYTTAQNFTEYENTPRDQWTTGPIHEIAPPDEVAVRLALGLRGGLVMSDWVSNHGRKTTDLRVGACNNTCGM</sequence>
<name>A0A9P6AQA2_9AGAM</name>